<reference evidence="1 2" key="1">
    <citation type="submission" date="2021-01" db="EMBL/GenBank/DDBJ databases">
        <title>Actinoplanes sp. nov. LDG1-06 isolated from lichen.</title>
        <authorList>
            <person name="Saeng-In P."/>
            <person name="Phongsopitanun W."/>
            <person name="Kanchanasin P."/>
            <person name="Yuki M."/>
            <person name="Kudo T."/>
            <person name="Ohkuma M."/>
            <person name="Tanasupawat S."/>
        </authorList>
    </citation>
    <scope>NUCLEOTIDE SEQUENCE [LARGE SCALE GENOMIC DNA]</scope>
    <source>
        <strain evidence="1 2">LDG1-06</strain>
    </source>
</reference>
<organism evidence="1 2">
    <name type="scientific">Paractinoplanes ovalisporus</name>
    <dbReference type="NCBI Taxonomy" id="2810368"/>
    <lineage>
        <taxon>Bacteria</taxon>
        <taxon>Bacillati</taxon>
        <taxon>Actinomycetota</taxon>
        <taxon>Actinomycetes</taxon>
        <taxon>Micromonosporales</taxon>
        <taxon>Micromonosporaceae</taxon>
        <taxon>Paractinoplanes</taxon>
    </lineage>
</organism>
<dbReference type="InterPro" id="IPR017853">
    <property type="entry name" value="GH"/>
</dbReference>
<dbReference type="SUPFAM" id="SSF51445">
    <property type="entry name" value="(Trans)glycosidases"/>
    <property type="match status" value="1"/>
</dbReference>
<gene>
    <name evidence="1" type="ORF">JIG36_41080</name>
</gene>
<sequence length="551" mass="58383">MQSTNPDAPNDPTDGRAATELISALSIEGQRPVVFSPRRCAAVLASSLLLGLALPHAPATAAPAKAAKSVMRTSAPAVKATTPKTTVKAAETAPAVPTLASRLALVKNAKTLNYYPSAAGWSKMWTEWNPAKIDADLAKADALGADNVRVIIFPSTFGWPKPWNGYQDRLAQFVDIAAARGMTVKFTLFDWWDAYGDVDESVAWTKTVLTRYKDDKRVLSFELQNEIDPGNTAAMTWAKKMIPALRSAFPTMPLTVSTDGVSGAKGLAKVKSTLGSTSVDFYEFHLYGNSERALTLIKGAQAAVAPTPITIGETGLNTLQNTEGEQAAFLARVFEAAEAAGVQSVAPWTLNDFATGAIPSSAVSRIPAQYSYGLYRLDGTAKPAAAVVKAGWTNTTMPASVMDPSFEAGNNLTPWRAYMPELGLAVKTQSMARTGKWSVSMTNTGKTSAGSPSYRVAPIAPVKSAQKWHGEVWARGNAATGTTQIALSWFDANDKWLGGVSSNWLPVGTTGWTKLSVDGVAPAGSASMQVHLKSGENTGTVWFDDAVITAS</sequence>
<proteinExistence type="predicted"/>
<accession>A0ABS2APX5</accession>
<dbReference type="Proteomes" id="UP000632138">
    <property type="component" value="Unassembled WGS sequence"/>
</dbReference>
<dbReference type="Gene3D" id="2.60.120.260">
    <property type="entry name" value="Galactose-binding domain-like"/>
    <property type="match status" value="1"/>
</dbReference>
<keyword evidence="2" id="KW-1185">Reference proteome</keyword>
<evidence type="ECO:0000313" key="2">
    <source>
        <dbReference type="Proteomes" id="UP000632138"/>
    </source>
</evidence>
<evidence type="ECO:0000313" key="1">
    <source>
        <dbReference type="EMBL" id="MBM2621914.1"/>
    </source>
</evidence>
<name>A0ABS2APX5_9ACTN</name>
<dbReference type="Gene3D" id="3.20.20.80">
    <property type="entry name" value="Glycosidases"/>
    <property type="match status" value="1"/>
</dbReference>
<protein>
    <submittedName>
        <fullName evidence="1">Cellulase family glycosylhydrolase</fullName>
    </submittedName>
</protein>
<comment type="caution">
    <text evidence="1">The sequence shown here is derived from an EMBL/GenBank/DDBJ whole genome shotgun (WGS) entry which is preliminary data.</text>
</comment>
<dbReference type="EMBL" id="JAENHP010000022">
    <property type="protein sequence ID" value="MBM2621914.1"/>
    <property type="molecule type" value="Genomic_DNA"/>
</dbReference>